<gene>
    <name evidence="1" type="ordered locus">At5g27889</name>
    <name evidence="2" type="ORF">C24_LOCUS23399</name>
</gene>
<dbReference type="Proteomes" id="UP000434276">
    <property type="component" value="Unassembled WGS sequence"/>
</dbReference>
<dbReference type="ExpressionAtlas" id="A0A5S9Y7V2">
    <property type="expression patterns" value="baseline and differential"/>
</dbReference>
<accession>A0A5S9Y7V2</accession>
<evidence type="ECO:0000313" key="2">
    <source>
        <dbReference type="EMBL" id="CAA0405219.1"/>
    </source>
</evidence>
<dbReference type="KEGG" id="ath:AT5G27889"/>
<evidence type="ECO:0000313" key="1">
    <source>
        <dbReference type="Araport" id="AT5G27889"/>
    </source>
</evidence>
<dbReference type="RefSeq" id="NP_001119288.1">
    <property type="nucleotide sequence ID" value="NM_001125816.1"/>
</dbReference>
<sequence>MDRSWFDLNGYGTNQDAYHVINDGLSIEDFEGRDLAGFLAKLMMGIWETLRLF</sequence>
<name>A0A5S9Y7V2_ARATH</name>
<evidence type="ECO:0000313" key="3">
    <source>
        <dbReference type="Proteomes" id="UP000434276"/>
    </source>
</evidence>
<dbReference type="AlphaFoldDB" id="A0A5S9Y7V2"/>
<dbReference type="GeneID" id="6240698"/>
<dbReference type="Araport" id="AT5G27889"/>
<proteinExistence type="predicted"/>
<protein>
    <submittedName>
        <fullName evidence="2">Uncharacterized protein</fullName>
    </submittedName>
</protein>
<reference evidence="2 3" key="1">
    <citation type="submission" date="2019-12" db="EMBL/GenBank/DDBJ databases">
        <authorList>
            <person name="Jiao W.-B."/>
            <person name="Schneeberger K."/>
        </authorList>
    </citation>
    <scope>NUCLEOTIDE SEQUENCE [LARGE SCALE GENOMIC DNA]</scope>
    <source>
        <strain evidence="3">cv. C24</strain>
    </source>
</reference>
<dbReference type="EMBL" id="CACSHJ010000096">
    <property type="protein sequence ID" value="CAA0405219.1"/>
    <property type="molecule type" value="Genomic_DNA"/>
</dbReference>
<organism evidence="2 3">
    <name type="scientific">Arabidopsis thaliana</name>
    <name type="common">Mouse-ear cress</name>
    <dbReference type="NCBI Taxonomy" id="3702"/>
    <lineage>
        <taxon>Eukaryota</taxon>
        <taxon>Viridiplantae</taxon>
        <taxon>Streptophyta</taxon>
        <taxon>Embryophyta</taxon>
        <taxon>Tracheophyta</taxon>
        <taxon>Spermatophyta</taxon>
        <taxon>Magnoliopsida</taxon>
        <taxon>eudicotyledons</taxon>
        <taxon>Gunneridae</taxon>
        <taxon>Pentapetalae</taxon>
        <taxon>rosids</taxon>
        <taxon>malvids</taxon>
        <taxon>Brassicales</taxon>
        <taxon>Brassicaceae</taxon>
        <taxon>Camelineae</taxon>
        <taxon>Arabidopsis</taxon>
    </lineage>
</organism>